<accession>A0A2T7Q0K6</accession>
<name>A0A2T7Q0K6_POMCA</name>
<evidence type="ECO:0000313" key="2">
    <source>
        <dbReference type="EMBL" id="PVD39180.1"/>
    </source>
</evidence>
<gene>
    <name evidence="2" type="ORF">C0Q70_01808</name>
</gene>
<organism evidence="2 3">
    <name type="scientific">Pomacea canaliculata</name>
    <name type="common">Golden apple snail</name>
    <dbReference type="NCBI Taxonomy" id="400727"/>
    <lineage>
        <taxon>Eukaryota</taxon>
        <taxon>Metazoa</taxon>
        <taxon>Spiralia</taxon>
        <taxon>Lophotrochozoa</taxon>
        <taxon>Mollusca</taxon>
        <taxon>Gastropoda</taxon>
        <taxon>Caenogastropoda</taxon>
        <taxon>Architaenioglossa</taxon>
        <taxon>Ampullarioidea</taxon>
        <taxon>Ampullariidae</taxon>
        <taxon>Pomacea</taxon>
    </lineage>
</organism>
<evidence type="ECO:0000313" key="3">
    <source>
        <dbReference type="Proteomes" id="UP000245119"/>
    </source>
</evidence>
<dbReference type="EMBL" id="PZQS01000001">
    <property type="protein sequence ID" value="PVD39180.1"/>
    <property type="molecule type" value="Genomic_DNA"/>
</dbReference>
<dbReference type="AlphaFoldDB" id="A0A2T7Q0K6"/>
<keyword evidence="3" id="KW-1185">Reference proteome</keyword>
<evidence type="ECO:0000256" key="1">
    <source>
        <dbReference type="SAM" id="MobiDB-lite"/>
    </source>
</evidence>
<comment type="caution">
    <text evidence="2">The sequence shown here is derived from an EMBL/GenBank/DDBJ whole genome shotgun (WGS) entry which is preliminary data.</text>
</comment>
<dbReference type="Proteomes" id="UP000245119">
    <property type="component" value="Linkage Group LG1"/>
</dbReference>
<feature type="compositionally biased region" description="Basic residues" evidence="1">
    <location>
        <begin position="128"/>
        <end position="141"/>
    </location>
</feature>
<feature type="region of interest" description="Disordered" evidence="1">
    <location>
        <begin position="22"/>
        <end position="71"/>
    </location>
</feature>
<reference evidence="2 3" key="1">
    <citation type="submission" date="2018-04" db="EMBL/GenBank/DDBJ databases">
        <title>The genome of golden apple snail Pomacea canaliculata provides insight into stress tolerance and invasive adaptation.</title>
        <authorList>
            <person name="Liu C."/>
            <person name="Liu B."/>
            <person name="Ren Y."/>
            <person name="Zhang Y."/>
            <person name="Wang H."/>
            <person name="Li S."/>
            <person name="Jiang F."/>
            <person name="Yin L."/>
            <person name="Zhang G."/>
            <person name="Qian W."/>
            <person name="Fan W."/>
        </authorList>
    </citation>
    <scope>NUCLEOTIDE SEQUENCE [LARGE SCALE GENOMIC DNA]</scope>
    <source>
        <strain evidence="2">SZHN2017</strain>
        <tissue evidence="2">Muscle</tissue>
    </source>
</reference>
<feature type="compositionally biased region" description="Polar residues" evidence="1">
    <location>
        <begin position="118"/>
        <end position="127"/>
    </location>
</feature>
<feature type="compositionally biased region" description="Basic and acidic residues" evidence="1">
    <location>
        <begin position="45"/>
        <end position="71"/>
    </location>
</feature>
<proteinExistence type="predicted"/>
<feature type="region of interest" description="Disordered" evidence="1">
    <location>
        <begin position="118"/>
        <end position="141"/>
    </location>
</feature>
<sequence length="209" mass="23067">MSVDLAVVAVVAVGHSITEQQNTFPQETARRGEARSSNRLAPTRGRWDKKRETEHAEEARGRGRAEKDRATREKVDFAAALVAAEAATPVGLQERTNTREKSLREVAGSLRCCQSVSPAISAGSRSRSNPHHHYHHHHHTYNKPTKDACCLLSGWPSLGPHPPSTSVDFCLGTKGRGLKPQIDTYARTQNVFSRAPMWHARSHNSTHEG</sequence>
<protein>
    <submittedName>
        <fullName evidence="2">Uncharacterized protein</fullName>
    </submittedName>
</protein>